<comment type="caution">
    <text evidence="2">The sequence shown here is derived from an EMBL/GenBank/DDBJ whole genome shotgun (WGS) entry which is preliminary data.</text>
</comment>
<dbReference type="RefSeq" id="WP_311601806.1">
    <property type="nucleotide sequence ID" value="NZ_JAVRFG010000023.1"/>
</dbReference>
<feature type="domain" description="DUF397" evidence="1">
    <location>
        <begin position="9"/>
        <end position="66"/>
    </location>
</feature>
<proteinExistence type="predicted"/>
<dbReference type="EMBL" id="JAVRFG010000023">
    <property type="protein sequence ID" value="MDT0492540.1"/>
    <property type="molecule type" value="Genomic_DNA"/>
</dbReference>
<evidence type="ECO:0000313" key="2">
    <source>
        <dbReference type="EMBL" id="MDT0492540.1"/>
    </source>
</evidence>
<gene>
    <name evidence="2" type="ORF">RM717_18700</name>
</gene>
<evidence type="ECO:0000259" key="1">
    <source>
        <dbReference type="Pfam" id="PF04149"/>
    </source>
</evidence>
<dbReference type="Pfam" id="PF04149">
    <property type="entry name" value="DUF397"/>
    <property type="match status" value="1"/>
</dbReference>
<organism evidence="2 3">
    <name type="scientific">Streptomyces stephensoniae</name>
    <dbReference type="NCBI Taxonomy" id="3375367"/>
    <lineage>
        <taxon>Bacteria</taxon>
        <taxon>Bacillati</taxon>
        <taxon>Actinomycetota</taxon>
        <taxon>Actinomycetes</taxon>
        <taxon>Kitasatosporales</taxon>
        <taxon>Streptomycetaceae</taxon>
        <taxon>Streptomyces</taxon>
    </lineage>
</organism>
<name>A0ABU2W3V5_9ACTN</name>
<sequence>MSSAPGPVVQWVKSTYSGGDGGQCVEWAPAYAAATGVVLVRDSKTPTGPHLALSPESFTGLVTLAKAHG</sequence>
<dbReference type="InterPro" id="IPR007278">
    <property type="entry name" value="DUF397"/>
</dbReference>
<keyword evidence="3" id="KW-1185">Reference proteome</keyword>
<reference evidence="3" key="1">
    <citation type="submission" date="2023-07" db="EMBL/GenBank/DDBJ databases">
        <title>30 novel species of actinomycetes from the DSMZ collection.</title>
        <authorList>
            <person name="Nouioui I."/>
        </authorList>
    </citation>
    <scope>NUCLEOTIDE SEQUENCE [LARGE SCALE GENOMIC DNA]</scope>
    <source>
        <strain evidence="3">DSM 40932</strain>
    </source>
</reference>
<evidence type="ECO:0000313" key="3">
    <source>
        <dbReference type="Proteomes" id="UP001180556"/>
    </source>
</evidence>
<dbReference type="Proteomes" id="UP001180556">
    <property type="component" value="Unassembled WGS sequence"/>
</dbReference>
<accession>A0ABU2W3V5</accession>
<protein>
    <submittedName>
        <fullName evidence="2">DUF397 domain-containing protein</fullName>
    </submittedName>
</protein>